<name>A0A1G2R609_9BACT</name>
<evidence type="ECO:0000313" key="1">
    <source>
        <dbReference type="EMBL" id="OHA67819.1"/>
    </source>
</evidence>
<accession>A0A1G2R609</accession>
<gene>
    <name evidence="1" type="ORF">A3C04_04230</name>
</gene>
<comment type="caution">
    <text evidence="1">The sequence shown here is derived from an EMBL/GenBank/DDBJ whole genome shotgun (WGS) entry which is preliminary data.</text>
</comment>
<proteinExistence type="predicted"/>
<dbReference type="AlphaFoldDB" id="A0A1G2R609"/>
<protein>
    <submittedName>
        <fullName evidence="1">Uncharacterized protein</fullName>
    </submittedName>
</protein>
<dbReference type="EMBL" id="MHTV01000003">
    <property type="protein sequence ID" value="OHA67819.1"/>
    <property type="molecule type" value="Genomic_DNA"/>
</dbReference>
<evidence type="ECO:0000313" key="2">
    <source>
        <dbReference type="Proteomes" id="UP000178092"/>
    </source>
</evidence>
<reference evidence="1 2" key="1">
    <citation type="journal article" date="2016" name="Nat. Commun.">
        <title>Thousands of microbial genomes shed light on interconnected biogeochemical processes in an aquifer system.</title>
        <authorList>
            <person name="Anantharaman K."/>
            <person name="Brown C.T."/>
            <person name="Hug L.A."/>
            <person name="Sharon I."/>
            <person name="Castelle C.J."/>
            <person name="Probst A.J."/>
            <person name="Thomas B.C."/>
            <person name="Singh A."/>
            <person name="Wilkins M.J."/>
            <person name="Karaoz U."/>
            <person name="Brodie E.L."/>
            <person name="Williams K.H."/>
            <person name="Hubbard S.S."/>
            <person name="Banfield J.F."/>
        </authorList>
    </citation>
    <scope>NUCLEOTIDE SEQUENCE [LARGE SCALE GENOMIC DNA]</scope>
</reference>
<dbReference type="Proteomes" id="UP000178092">
    <property type="component" value="Unassembled WGS sequence"/>
</dbReference>
<organism evidence="1 2">
    <name type="scientific">Candidatus Wildermuthbacteria bacterium RIFCSPHIGHO2_02_FULL_45_25</name>
    <dbReference type="NCBI Taxonomy" id="1802450"/>
    <lineage>
        <taxon>Bacteria</taxon>
        <taxon>Candidatus Wildermuthiibacteriota</taxon>
    </lineage>
</organism>
<sequence length="172" mass="19448">MEIMNRIALLCPMEIIDKRERIPDGVQLFVYSAEYAVQELWQEVKHIAKGAFALDGWILSCEKESKERAWEPDELLLGAATQVWRVTDEVGVHIPANPMRVYGTRAHVLPHPHVGTTALRAVLTGHHQHMIEDPLFECLGFKIIKGVSLTEVLNTLMPEERAYNIEEVGLAV</sequence>